<dbReference type="InterPro" id="IPR001387">
    <property type="entry name" value="Cro/C1-type_HTH"/>
</dbReference>
<dbReference type="PANTHER" id="PTHR46558">
    <property type="entry name" value="TRACRIPTIONAL REGULATORY PROTEIN-RELATED-RELATED"/>
    <property type="match status" value="1"/>
</dbReference>
<protein>
    <submittedName>
        <fullName evidence="3">Helix-turn-helix domain-containing protein</fullName>
    </submittedName>
</protein>
<evidence type="ECO:0000313" key="3">
    <source>
        <dbReference type="EMBL" id="UOF90835.1"/>
    </source>
</evidence>
<evidence type="ECO:0000256" key="1">
    <source>
        <dbReference type="ARBA" id="ARBA00023125"/>
    </source>
</evidence>
<evidence type="ECO:0000313" key="4">
    <source>
        <dbReference type="Proteomes" id="UP000830167"/>
    </source>
</evidence>
<feature type="domain" description="HTH cro/C1-type" evidence="2">
    <location>
        <begin position="7"/>
        <end position="61"/>
    </location>
</feature>
<dbReference type="SUPFAM" id="SSF47413">
    <property type="entry name" value="lambda repressor-like DNA-binding domains"/>
    <property type="match status" value="1"/>
</dbReference>
<dbReference type="SMART" id="SM00530">
    <property type="entry name" value="HTH_XRE"/>
    <property type="match status" value="1"/>
</dbReference>
<dbReference type="CDD" id="cd00093">
    <property type="entry name" value="HTH_XRE"/>
    <property type="match status" value="1"/>
</dbReference>
<dbReference type="RefSeq" id="WP_347437531.1">
    <property type="nucleotide sequence ID" value="NZ_CP089291.1"/>
</dbReference>
<dbReference type="Pfam" id="PF01381">
    <property type="entry name" value="HTH_3"/>
    <property type="match status" value="1"/>
</dbReference>
<evidence type="ECO:0000259" key="2">
    <source>
        <dbReference type="PROSITE" id="PS50943"/>
    </source>
</evidence>
<dbReference type="Proteomes" id="UP000830167">
    <property type="component" value="Chromosome"/>
</dbReference>
<dbReference type="Gene3D" id="1.10.260.40">
    <property type="entry name" value="lambda repressor-like DNA-binding domains"/>
    <property type="match status" value="1"/>
</dbReference>
<gene>
    <name evidence="3" type="ORF">LSG31_00690</name>
</gene>
<dbReference type="PANTHER" id="PTHR46558:SF15">
    <property type="entry name" value="HELIX-TURN-HELIX DOMAIN PROTEIN"/>
    <property type="match status" value="1"/>
</dbReference>
<dbReference type="InterPro" id="IPR010982">
    <property type="entry name" value="Lambda_DNA-bd_dom_sf"/>
</dbReference>
<reference evidence="3" key="1">
    <citation type="submission" date="2021-12" db="EMBL/GenBank/DDBJ databases">
        <title>Alicyclobacillaceae gen. nov., sp. nov., isolated from chalcocite enrichment system.</title>
        <authorList>
            <person name="Jiang Z."/>
        </authorList>
    </citation>
    <scope>NUCLEOTIDE SEQUENCE</scope>
    <source>
        <strain evidence="3">MYW30-H2</strain>
    </source>
</reference>
<keyword evidence="4" id="KW-1185">Reference proteome</keyword>
<proteinExistence type="predicted"/>
<name>A0ABY4CJZ4_9BACL</name>
<accession>A0ABY4CJZ4</accession>
<dbReference type="PROSITE" id="PS50943">
    <property type="entry name" value="HTH_CROC1"/>
    <property type="match status" value="1"/>
</dbReference>
<sequence length="99" mass="11440">MDIGQRIKIFRKQYGYTALELAEALQVSQSHISRLENGTRLPSIDFLMEFCDFLNITLGEFFYDGLSDLPDDIQQLLTEAKSLTPEKRDLIIKLIQAMR</sequence>
<organism evidence="3 4">
    <name type="scientific">Fodinisporobacter ferrooxydans</name>
    <dbReference type="NCBI Taxonomy" id="2901836"/>
    <lineage>
        <taxon>Bacteria</taxon>
        <taxon>Bacillati</taxon>
        <taxon>Bacillota</taxon>
        <taxon>Bacilli</taxon>
        <taxon>Bacillales</taxon>
        <taxon>Alicyclobacillaceae</taxon>
        <taxon>Fodinisporobacter</taxon>
    </lineage>
</organism>
<keyword evidence="1" id="KW-0238">DNA-binding</keyword>
<dbReference type="EMBL" id="CP089291">
    <property type="protein sequence ID" value="UOF90835.1"/>
    <property type="molecule type" value="Genomic_DNA"/>
</dbReference>